<dbReference type="Gene3D" id="3.40.50.620">
    <property type="entry name" value="HUPs"/>
    <property type="match status" value="1"/>
</dbReference>
<feature type="domain" description="UspA" evidence="2">
    <location>
        <begin position="1"/>
        <end position="139"/>
    </location>
</feature>
<dbReference type="Pfam" id="PF00582">
    <property type="entry name" value="Usp"/>
    <property type="match status" value="1"/>
</dbReference>
<dbReference type="RefSeq" id="WP_092006793.1">
    <property type="nucleotide sequence ID" value="NZ_FOUR01000011.1"/>
</dbReference>
<dbReference type="EMBL" id="FOUR01000011">
    <property type="protein sequence ID" value="SFN60485.1"/>
    <property type="molecule type" value="Genomic_DNA"/>
</dbReference>
<dbReference type="AlphaFoldDB" id="A0A1I5ADA5"/>
<organism evidence="3 4">
    <name type="scientific">Marinobacter pelagius</name>
    <dbReference type="NCBI Taxonomy" id="379482"/>
    <lineage>
        <taxon>Bacteria</taxon>
        <taxon>Pseudomonadati</taxon>
        <taxon>Pseudomonadota</taxon>
        <taxon>Gammaproteobacteria</taxon>
        <taxon>Pseudomonadales</taxon>
        <taxon>Marinobacteraceae</taxon>
        <taxon>Marinobacter</taxon>
    </lineage>
</organism>
<dbReference type="InterPro" id="IPR006016">
    <property type="entry name" value="UspA"/>
</dbReference>
<dbReference type="OrthoDB" id="9792500at2"/>
<dbReference type="InterPro" id="IPR014729">
    <property type="entry name" value="Rossmann-like_a/b/a_fold"/>
</dbReference>
<dbReference type="PANTHER" id="PTHR46268">
    <property type="entry name" value="STRESS RESPONSE PROTEIN NHAX"/>
    <property type="match status" value="1"/>
</dbReference>
<dbReference type="PANTHER" id="PTHR46268:SF6">
    <property type="entry name" value="UNIVERSAL STRESS PROTEIN UP12"/>
    <property type="match status" value="1"/>
</dbReference>
<dbReference type="SUPFAM" id="SSF52402">
    <property type="entry name" value="Adenine nucleotide alpha hydrolases-like"/>
    <property type="match status" value="1"/>
</dbReference>
<reference evidence="4" key="1">
    <citation type="submission" date="2016-10" db="EMBL/GenBank/DDBJ databases">
        <authorList>
            <person name="Varghese N."/>
            <person name="Submissions S."/>
        </authorList>
    </citation>
    <scope>NUCLEOTIDE SEQUENCE [LARGE SCALE GENOMIC DNA]</scope>
    <source>
        <strain evidence="4">CGMCC 1.6775</strain>
    </source>
</reference>
<dbReference type="CDD" id="cd00293">
    <property type="entry name" value="USP-like"/>
    <property type="match status" value="1"/>
</dbReference>
<evidence type="ECO:0000313" key="3">
    <source>
        <dbReference type="EMBL" id="SFN60485.1"/>
    </source>
</evidence>
<comment type="similarity">
    <text evidence="1">Belongs to the universal stress protein A family.</text>
</comment>
<proteinExistence type="inferred from homology"/>
<dbReference type="Proteomes" id="UP000199339">
    <property type="component" value="Unassembled WGS sequence"/>
</dbReference>
<accession>A0A1I5ADA5</accession>
<evidence type="ECO:0000313" key="4">
    <source>
        <dbReference type="Proteomes" id="UP000199339"/>
    </source>
</evidence>
<protein>
    <submittedName>
        <fullName evidence="3">Nucleotide-binding universal stress protein, UspA family</fullName>
    </submittedName>
</protein>
<sequence>MYHKILVPVDLSHLDKMPKALNTAIDMAKHYNATLCYVTVTNSTPGAAAHNPDELRAKMKEFAEEQGNAHGIKTDAEVLESVDTAVELDDKLLEAIKDTGADLVIMASHPPGIGDKLHLLRSNGANIVKHSDISVFVVR</sequence>
<evidence type="ECO:0000259" key="2">
    <source>
        <dbReference type="Pfam" id="PF00582"/>
    </source>
</evidence>
<evidence type="ECO:0000256" key="1">
    <source>
        <dbReference type="ARBA" id="ARBA00008791"/>
    </source>
</evidence>
<name>A0A1I5ADA5_9GAMM</name>
<gene>
    <name evidence="3" type="ORF">SAMN04487961_3486</name>
</gene>
<keyword evidence="4" id="KW-1185">Reference proteome</keyword>